<dbReference type="AlphaFoldDB" id="A0A9P6B468"/>
<dbReference type="OrthoDB" id="2587968at2759"/>
<sequence>MRLPRKVPKLQPIIPPEARAMVRRILDEEQPLNTHDIYERVHNKFVEVPGPPEHRPYWARQNQPQPEYPDHPIRSIRFLKHFVLTDMVERNEVRKILIRRKPLTNDEVGELERKIAKIERRNQRKLQQGCRPQDMCLLKSKCGKSPTSYVATLVAVVVASQSGINSSCH</sequence>
<gene>
    <name evidence="1" type="ORF">BS47DRAFT_1484156</name>
</gene>
<dbReference type="Proteomes" id="UP000886523">
    <property type="component" value="Unassembled WGS sequence"/>
</dbReference>
<evidence type="ECO:0000313" key="2">
    <source>
        <dbReference type="Proteomes" id="UP000886523"/>
    </source>
</evidence>
<dbReference type="EMBL" id="MU128944">
    <property type="protein sequence ID" value="KAF9515986.1"/>
    <property type="molecule type" value="Genomic_DNA"/>
</dbReference>
<comment type="caution">
    <text evidence="1">The sequence shown here is derived from an EMBL/GenBank/DDBJ whole genome shotgun (WGS) entry which is preliminary data.</text>
</comment>
<accession>A0A9P6B468</accession>
<protein>
    <submittedName>
        <fullName evidence="1">Uncharacterized protein</fullName>
    </submittedName>
</protein>
<organism evidence="1 2">
    <name type="scientific">Hydnum rufescens UP504</name>
    <dbReference type="NCBI Taxonomy" id="1448309"/>
    <lineage>
        <taxon>Eukaryota</taxon>
        <taxon>Fungi</taxon>
        <taxon>Dikarya</taxon>
        <taxon>Basidiomycota</taxon>
        <taxon>Agaricomycotina</taxon>
        <taxon>Agaricomycetes</taxon>
        <taxon>Cantharellales</taxon>
        <taxon>Hydnaceae</taxon>
        <taxon>Hydnum</taxon>
    </lineage>
</organism>
<name>A0A9P6B468_9AGAM</name>
<keyword evidence="2" id="KW-1185">Reference proteome</keyword>
<evidence type="ECO:0000313" key="1">
    <source>
        <dbReference type="EMBL" id="KAF9515986.1"/>
    </source>
</evidence>
<reference evidence="1" key="1">
    <citation type="journal article" date="2020" name="Nat. Commun.">
        <title>Large-scale genome sequencing of mycorrhizal fungi provides insights into the early evolution of symbiotic traits.</title>
        <authorList>
            <person name="Miyauchi S."/>
            <person name="Kiss E."/>
            <person name="Kuo A."/>
            <person name="Drula E."/>
            <person name="Kohler A."/>
            <person name="Sanchez-Garcia M."/>
            <person name="Morin E."/>
            <person name="Andreopoulos B."/>
            <person name="Barry K.W."/>
            <person name="Bonito G."/>
            <person name="Buee M."/>
            <person name="Carver A."/>
            <person name="Chen C."/>
            <person name="Cichocki N."/>
            <person name="Clum A."/>
            <person name="Culley D."/>
            <person name="Crous P.W."/>
            <person name="Fauchery L."/>
            <person name="Girlanda M."/>
            <person name="Hayes R.D."/>
            <person name="Keri Z."/>
            <person name="LaButti K."/>
            <person name="Lipzen A."/>
            <person name="Lombard V."/>
            <person name="Magnuson J."/>
            <person name="Maillard F."/>
            <person name="Murat C."/>
            <person name="Nolan M."/>
            <person name="Ohm R.A."/>
            <person name="Pangilinan J."/>
            <person name="Pereira M.F."/>
            <person name="Perotto S."/>
            <person name="Peter M."/>
            <person name="Pfister S."/>
            <person name="Riley R."/>
            <person name="Sitrit Y."/>
            <person name="Stielow J.B."/>
            <person name="Szollosi G."/>
            <person name="Zifcakova L."/>
            <person name="Stursova M."/>
            <person name="Spatafora J.W."/>
            <person name="Tedersoo L."/>
            <person name="Vaario L.M."/>
            <person name="Yamada A."/>
            <person name="Yan M."/>
            <person name="Wang P."/>
            <person name="Xu J."/>
            <person name="Bruns T."/>
            <person name="Baldrian P."/>
            <person name="Vilgalys R."/>
            <person name="Dunand C."/>
            <person name="Henrissat B."/>
            <person name="Grigoriev I.V."/>
            <person name="Hibbett D."/>
            <person name="Nagy L.G."/>
            <person name="Martin F.M."/>
        </authorList>
    </citation>
    <scope>NUCLEOTIDE SEQUENCE</scope>
    <source>
        <strain evidence="1">UP504</strain>
    </source>
</reference>
<proteinExistence type="predicted"/>